<dbReference type="Pfam" id="PF03732">
    <property type="entry name" value="Retrotrans_gag"/>
    <property type="match status" value="1"/>
</dbReference>
<dbReference type="AlphaFoldDB" id="A0A151TZ96"/>
<protein>
    <recommendedName>
        <fullName evidence="7">Retrovirus-related Pol polyprotein from transposon 17.6</fullName>
    </recommendedName>
</protein>
<evidence type="ECO:0000256" key="1">
    <source>
        <dbReference type="ARBA" id="ARBA00023268"/>
    </source>
</evidence>
<evidence type="ECO:0000259" key="4">
    <source>
        <dbReference type="Pfam" id="PF24626"/>
    </source>
</evidence>
<dbReference type="PANTHER" id="PTHR37984:SF5">
    <property type="entry name" value="PROTEIN NYNRIN-LIKE"/>
    <property type="match status" value="1"/>
</dbReference>
<feature type="domain" description="Tf2-1-like SH3-like" evidence="4">
    <location>
        <begin position="372"/>
        <end position="399"/>
    </location>
</feature>
<evidence type="ECO:0000259" key="2">
    <source>
        <dbReference type="Pfam" id="PF03732"/>
    </source>
</evidence>
<reference evidence="5 6" key="1">
    <citation type="journal article" date="2012" name="Nat. Biotechnol.">
        <title>Draft genome sequence of pigeonpea (Cajanus cajan), an orphan legume crop of resource-poor farmers.</title>
        <authorList>
            <person name="Varshney R.K."/>
            <person name="Chen W."/>
            <person name="Li Y."/>
            <person name="Bharti A.K."/>
            <person name="Saxena R.K."/>
            <person name="Schlueter J.A."/>
            <person name="Donoghue M.T."/>
            <person name="Azam S."/>
            <person name="Fan G."/>
            <person name="Whaley A.M."/>
            <person name="Farmer A.D."/>
            <person name="Sheridan J."/>
            <person name="Iwata A."/>
            <person name="Tuteja R."/>
            <person name="Penmetsa R.V."/>
            <person name="Wu W."/>
            <person name="Upadhyaya H.D."/>
            <person name="Yang S.P."/>
            <person name="Shah T."/>
            <person name="Saxena K.B."/>
            <person name="Michael T."/>
            <person name="McCombie W.R."/>
            <person name="Yang B."/>
            <person name="Zhang G."/>
            <person name="Yang H."/>
            <person name="Wang J."/>
            <person name="Spillane C."/>
            <person name="Cook D.R."/>
            <person name="May G.D."/>
            <person name="Xu X."/>
            <person name="Jackson S.A."/>
        </authorList>
    </citation>
    <scope>NUCLEOTIDE SEQUENCE [LARGE SCALE GENOMIC DNA]</scope>
    <source>
        <strain evidence="6">cv. Asha</strain>
    </source>
</reference>
<dbReference type="InterPro" id="IPR043128">
    <property type="entry name" value="Rev_trsase/Diguanyl_cyclase"/>
</dbReference>
<dbReference type="InterPro" id="IPR041577">
    <property type="entry name" value="RT_RNaseH_2"/>
</dbReference>
<dbReference type="OMA" id="PLIMNNI"/>
<dbReference type="PANTHER" id="PTHR37984">
    <property type="entry name" value="PROTEIN CBG26694"/>
    <property type="match status" value="1"/>
</dbReference>
<dbReference type="InterPro" id="IPR056924">
    <property type="entry name" value="SH3_Tf2-1"/>
</dbReference>
<dbReference type="Proteomes" id="UP000075243">
    <property type="component" value="Chromosome 2"/>
</dbReference>
<keyword evidence="6" id="KW-1185">Reference proteome</keyword>
<name>A0A151TZ96_CAJCA</name>
<evidence type="ECO:0000259" key="3">
    <source>
        <dbReference type="Pfam" id="PF17919"/>
    </source>
</evidence>
<feature type="domain" description="Retrotransposon gag" evidence="2">
    <location>
        <begin position="8"/>
        <end position="84"/>
    </location>
</feature>
<proteinExistence type="predicted"/>
<dbReference type="EMBL" id="CM003604">
    <property type="protein sequence ID" value="KYP72386.1"/>
    <property type="molecule type" value="Genomic_DNA"/>
</dbReference>
<dbReference type="Gramene" id="C.cajan_04854.t">
    <property type="protein sequence ID" value="C.cajan_04854.t"/>
    <property type="gene ID" value="C.cajan_04854"/>
</dbReference>
<feature type="domain" description="Reverse transcriptase/retrotransposon-derived protein RNase H-like" evidence="3">
    <location>
        <begin position="238"/>
        <end position="279"/>
    </location>
</feature>
<accession>A0A151TZ96</accession>
<keyword evidence="1" id="KW-0511">Multifunctional enzyme</keyword>
<dbReference type="InterPro" id="IPR043502">
    <property type="entry name" value="DNA/RNA_pol_sf"/>
</dbReference>
<dbReference type="InterPro" id="IPR005162">
    <property type="entry name" value="Retrotrans_gag_dom"/>
</dbReference>
<dbReference type="GO" id="GO:0003824">
    <property type="term" value="F:catalytic activity"/>
    <property type="evidence" value="ECO:0007669"/>
    <property type="project" value="UniProtKB-KW"/>
</dbReference>
<dbReference type="SUPFAM" id="SSF56672">
    <property type="entry name" value="DNA/RNA polymerases"/>
    <property type="match status" value="1"/>
</dbReference>
<dbReference type="Pfam" id="PF24626">
    <property type="entry name" value="SH3_Tf2-1"/>
    <property type="match status" value="1"/>
</dbReference>
<dbReference type="FunFam" id="3.30.70.270:FF:000020">
    <property type="entry name" value="Transposon Tf2-6 polyprotein-like Protein"/>
    <property type="match status" value="1"/>
</dbReference>
<dbReference type="InterPro" id="IPR050951">
    <property type="entry name" value="Retrovirus_Pol_polyprotein"/>
</dbReference>
<organism evidence="5 6">
    <name type="scientific">Cajanus cajan</name>
    <name type="common">Pigeon pea</name>
    <name type="synonym">Cajanus indicus</name>
    <dbReference type="NCBI Taxonomy" id="3821"/>
    <lineage>
        <taxon>Eukaryota</taxon>
        <taxon>Viridiplantae</taxon>
        <taxon>Streptophyta</taxon>
        <taxon>Embryophyta</taxon>
        <taxon>Tracheophyta</taxon>
        <taxon>Spermatophyta</taxon>
        <taxon>Magnoliopsida</taxon>
        <taxon>eudicotyledons</taxon>
        <taxon>Gunneridae</taxon>
        <taxon>Pentapetalae</taxon>
        <taxon>rosids</taxon>
        <taxon>fabids</taxon>
        <taxon>Fabales</taxon>
        <taxon>Fabaceae</taxon>
        <taxon>Papilionoideae</taxon>
        <taxon>50 kb inversion clade</taxon>
        <taxon>NPAAA clade</taxon>
        <taxon>indigoferoid/millettioid clade</taxon>
        <taxon>Phaseoleae</taxon>
        <taxon>Cajanus</taxon>
    </lineage>
</organism>
<evidence type="ECO:0008006" key="7">
    <source>
        <dbReference type="Google" id="ProtNLM"/>
    </source>
</evidence>
<dbReference type="Pfam" id="PF17919">
    <property type="entry name" value="RT_RNaseH_2"/>
    <property type="match status" value="1"/>
</dbReference>
<gene>
    <name evidence="5" type="ORF">KK1_004974</name>
</gene>
<sequence length="421" mass="47518">MEADVTPWFQLMAKNNPCQSWVGFTRALKLEFGPSPYECPCSTLFKLMQTGLVHDYYREFTALVNRVQGITVDALLDCFLSGLKSDIRRDVITQTPTSLLRVVSLAKLFKEKYLPKVFFYDILVYNPTWSAHLHHSEVVLQLLIQHKLFAKLSKCSFALTQVEYLGHIVFGQGVVVEASKVQAVLAWPLPTNLKQLRGFLGLTSYYRKFIKGYASIATLLTNLLKKDSFNWDVVDMGVFETLKSALTQALVLTIPDFSKAFVLETNVSGTDVGAVLSYDFKIEYKPRKDNVVVDALSRSFLWHGLRVTIADNTKLNSISELCRKGTPPHPNYSTHNELLYQNGRLVIPKKHDLVKQILHEFHSSPLGGHSGFGPIAYKLLLPSTARIHPVFHVSQLKPCCEIHQQSYIPLPLIMNNIGPIL</sequence>
<evidence type="ECO:0000313" key="6">
    <source>
        <dbReference type="Proteomes" id="UP000075243"/>
    </source>
</evidence>
<evidence type="ECO:0000313" key="5">
    <source>
        <dbReference type="EMBL" id="KYP72386.1"/>
    </source>
</evidence>
<dbReference type="Gene3D" id="3.30.70.270">
    <property type="match status" value="2"/>
</dbReference>